<reference evidence="13" key="1">
    <citation type="submission" date="2025-08" db="UniProtKB">
        <authorList>
            <consortium name="Ensembl"/>
        </authorList>
    </citation>
    <scope>IDENTIFICATION</scope>
</reference>
<evidence type="ECO:0000256" key="6">
    <source>
        <dbReference type="ARBA" id="ARBA00022801"/>
    </source>
</evidence>
<dbReference type="GO" id="GO:0030514">
    <property type="term" value="P:negative regulation of BMP signaling pathway"/>
    <property type="evidence" value="ECO:0007669"/>
    <property type="project" value="Ensembl"/>
</dbReference>
<dbReference type="CDD" id="cd00104">
    <property type="entry name" value="KAZAL_FS"/>
    <property type="match status" value="1"/>
</dbReference>
<keyword evidence="8" id="KW-1015">Disulfide bond</keyword>
<dbReference type="Gene3D" id="2.30.42.10">
    <property type="match status" value="1"/>
</dbReference>
<dbReference type="GeneTree" id="ENSGT00940000159570"/>
<comment type="subcellular location">
    <subcellularLocation>
        <location evidence="1">Secreted</location>
    </subcellularLocation>
</comment>
<dbReference type="SMART" id="SM00280">
    <property type="entry name" value="KAZAL"/>
    <property type="match status" value="1"/>
</dbReference>
<dbReference type="Gene3D" id="2.40.10.120">
    <property type="match status" value="1"/>
</dbReference>
<gene>
    <name evidence="13" type="primary">HTRA3</name>
</gene>
<feature type="domain" description="Kazal-like" evidence="12">
    <location>
        <begin position="70"/>
        <end position="136"/>
    </location>
</feature>
<evidence type="ECO:0000256" key="2">
    <source>
        <dbReference type="ARBA" id="ARBA00010541"/>
    </source>
</evidence>
<dbReference type="AlphaFoldDB" id="A0A8D0G4N5"/>
<dbReference type="OMA" id="YDAKAYK"/>
<dbReference type="InterPro" id="IPR001940">
    <property type="entry name" value="Peptidase_S1C"/>
</dbReference>
<dbReference type="Pfam" id="PF00219">
    <property type="entry name" value="IGFBP"/>
    <property type="match status" value="1"/>
</dbReference>
<keyword evidence="3" id="KW-0964">Secreted</keyword>
<dbReference type="SUPFAM" id="SSF50494">
    <property type="entry name" value="Trypsin-like serine proteases"/>
    <property type="match status" value="1"/>
</dbReference>
<dbReference type="Pfam" id="PF13365">
    <property type="entry name" value="Trypsin_2"/>
    <property type="match status" value="1"/>
</dbReference>
<dbReference type="InterPro" id="IPR001478">
    <property type="entry name" value="PDZ"/>
</dbReference>
<name>A0A8D0G4N5_SPHPU</name>
<evidence type="ECO:0000256" key="7">
    <source>
        <dbReference type="ARBA" id="ARBA00022825"/>
    </source>
</evidence>
<feature type="domain" description="IGFBP N-terminal" evidence="11">
    <location>
        <begin position="20"/>
        <end position="91"/>
    </location>
</feature>
<dbReference type="InterPro" id="IPR009003">
    <property type="entry name" value="Peptidase_S1_PA"/>
</dbReference>
<dbReference type="Proteomes" id="UP000694392">
    <property type="component" value="Unplaced"/>
</dbReference>
<organism evidence="13 14">
    <name type="scientific">Sphenodon punctatus</name>
    <name type="common">Tuatara</name>
    <name type="synonym">Hatteria punctata</name>
    <dbReference type="NCBI Taxonomy" id="8508"/>
    <lineage>
        <taxon>Eukaryota</taxon>
        <taxon>Metazoa</taxon>
        <taxon>Chordata</taxon>
        <taxon>Craniata</taxon>
        <taxon>Vertebrata</taxon>
        <taxon>Euteleostomi</taxon>
        <taxon>Lepidosauria</taxon>
        <taxon>Sphenodontia</taxon>
        <taxon>Sphenodontidae</taxon>
        <taxon>Sphenodon</taxon>
    </lineage>
</organism>
<evidence type="ECO:0000256" key="9">
    <source>
        <dbReference type="SAM" id="SignalP"/>
    </source>
</evidence>
<dbReference type="PANTHER" id="PTHR22939">
    <property type="entry name" value="SERINE PROTEASE FAMILY S1C HTRA-RELATED"/>
    <property type="match status" value="1"/>
</dbReference>
<dbReference type="Pfam" id="PF07648">
    <property type="entry name" value="Kazal_2"/>
    <property type="match status" value="1"/>
</dbReference>
<dbReference type="InterPro" id="IPR000867">
    <property type="entry name" value="IGFBP-like"/>
</dbReference>
<evidence type="ECO:0000256" key="8">
    <source>
        <dbReference type="ARBA" id="ARBA00023157"/>
    </source>
</evidence>
<reference evidence="13" key="2">
    <citation type="submission" date="2025-09" db="UniProtKB">
        <authorList>
            <consortium name="Ensembl"/>
        </authorList>
    </citation>
    <scope>IDENTIFICATION</scope>
</reference>
<dbReference type="InterPro" id="IPR036034">
    <property type="entry name" value="PDZ_sf"/>
</dbReference>
<feature type="chain" id="PRO_5034062692" evidence="9">
    <location>
        <begin position="21"/>
        <end position="468"/>
    </location>
</feature>
<dbReference type="GO" id="GO:0030512">
    <property type="term" value="P:negative regulation of transforming growth factor beta receptor signaling pathway"/>
    <property type="evidence" value="ECO:0007669"/>
    <property type="project" value="Ensembl"/>
</dbReference>
<dbReference type="PROSITE" id="PS50106">
    <property type="entry name" value="PDZ"/>
    <property type="match status" value="1"/>
</dbReference>
<evidence type="ECO:0000313" key="14">
    <source>
        <dbReference type="Proteomes" id="UP000694392"/>
    </source>
</evidence>
<comment type="similarity">
    <text evidence="2">Belongs to the peptidase S1C family.</text>
</comment>
<keyword evidence="4" id="KW-0645">Protease</keyword>
<dbReference type="PROSITE" id="PS51465">
    <property type="entry name" value="KAZAL_2"/>
    <property type="match status" value="1"/>
</dbReference>
<evidence type="ECO:0000259" key="12">
    <source>
        <dbReference type="PROSITE" id="PS51465"/>
    </source>
</evidence>
<dbReference type="SUPFAM" id="SSF50156">
    <property type="entry name" value="PDZ domain-like"/>
    <property type="match status" value="1"/>
</dbReference>
<dbReference type="Gene3D" id="3.30.60.30">
    <property type="match status" value="1"/>
</dbReference>
<proteinExistence type="inferred from homology"/>
<dbReference type="FunFam" id="2.40.10.120:FF:000002">
    <property type="entry name" value="HtrA serine peptidase 3"/>
    <property type="match status" value="1"/>
</dbReference>
<dbReference type="GO" id="GO:0004252">
    <property type="term" value="F:serine-type endopeptidase activity"/>
    <property type="evidence" value="ECO:0007669"/>
    <property type="project" value="InterPro"/>
</dbReference>
<feature type="domain" description="PDZ" evidence="10">
    <location>
        <begin position="400"/>
        <end position="441"/>
    </location>
</feature>
<keyword evidence="14" id="KW-1185">Reference proteome</keyword>
<accession>A0A8D0G4N5</accession>
<dbReference type="Pfam" id="PF17820">
    <property type="entry name" value="PDZ_6"/>
    <property type="match status" value="1"/>
</dbReference>
<dbReference type="PANTHER" id="PTHR22939:SF14">
    <property type="entry name" value="SERINE PROTEASE HTRA3"/>
    <property type="match status" value="1"/>
</dbReference>
<dbReference type="Ensembl" id="ENSSPUT00000003391.1">
    <property type="protein sequence ID" value="ENSSPUP00000003193.1"/>
    <property type="gene ID" value="ENSSPUG00000002448.1"/>
</dbReference>
<dbReference type="GO" id="GO:0005576">
    <property type="term" value="C:extracellular region"/>
    <property type="evidence" value="ECO:0007669"/>
    <property type="project" value="UniProtKB-SubCell"/>
</dbReference>
<evidence type="ECO:0000259" key="10">
    <source>
        <dbReference type="PROSITE" id="PS50106"/>
    </source>
</evidence>
<dbReference type="SMART" id="SM00228">
    <property type="entry name" value="PDZ"/>
    <property type="match status" value="1"/>
</dbReference>
<dbReference type="InterPro" id="IPR002350">
    <property type="entry name" value="Kazal_dom"/>
</dbReference>
<keyword evidence="7" id="KW-0720">Serine protease</keyword>
<evidence type="ECO:0000259" key="11">
    <source>
        <dbReference type="PROSITE" id="PS51323"/>
    </source>
</evidence>
<evidence type="ECO:0000256" key="1">
    <source>
        <dbReference type="ARBA" id="ARBA00004613"/>
    </source>
</evidence>
<dbReference type="GO" id="GO:0042802">
    <property type="term" value="F:identical protein binding"/>
    <property type="evidence" value="ECO:0007669"/>
    <property type="project" value="Ensembl"/>
</dbReference>
<evidence type="ECO:0000256" key="5">
    <source>
        <dbReference type="ARBA" id="ARBA00022729"/>
    </source>
</evidence>
<protein>
    <submittedName>
        <fullName evidence="13">HtrA serine peptidase 3</fullName>
    </submittedName>
</protein>
<dbReference type="InterPro" id="IPR009030">
    <property type="entry name" value="Growth_fac_rcpt_cys_sf"/>
</dbReference>
<dbReference type="PROSITE" id="PS51323">
    <property type="entry name" value="IGFBP_N_2"/>
    <property type="match status" value="1"/>
</dbReference>
<dbReference type="SUPFAM" id="SSF57184">
    <property type="entry name" value="Growth factor receptor domain"/>
    <property type="match status" value="1"/>
</dbReference>
<dbReference type="GO" id="GO:0006508">
    <property type="term" value="P:proteolysis"/>
    <property type="evidence" value="ECO:0007669"/>
    <property type="project" value="UniProtKB-KW"/>
</dbReference>
<evidence type="ECO:0000256" key="4">
    <source>
        <dbReference type="ARBA" id="ARBA00022670"/>
    </source>
</evidence>
<evidence type="ECO:0000313" key="13">
    <source>
        <dbReference type="Ensembl" id="ENSSPUP00000003193.1"/>
    </source>
</evidence>
<keyword evidence="5 9" id="KW-0732">Signal</keyword>
<evidence type="ECO:0000256" key="3">
    <source>
        <dbReference type="ARBA" id="ARBA00022525"/>
    </source>
</evidence>
<sequence>HTWLLKKTNTFLFLCDFLYADGKCPARCDVSKCPSPSCPSGYVPDRCNCCLICAAGEGDSCGRKEDPPCGDSLDCNHPMGKRFGKGVCQCKVSYQVCGSDGRTYDNMCQLKAVSRKALQQGLSAIIQVQKGGSLSPSSSHQQPNSPRYKFNFIADVVEKIAPAVVHIELFLRHPLFGRNVPLSSGSGFIMSDSGLIVTNAHVVSSSNAISGRQQLKVQLQNGDTYEATIKDIDKKSDIATIKIHPRKKLPVLLLGQSADLRPGEFVVAIGSPFALQNTVTTGIVSTAQRDGKELGLRDSDMDYIQTDAIINDGKVIGINTLKVTAGISFAIPSDRITRFLTESHDKQSKVIIFLKNLIYRIHIFSDGKKRFIGIRMLTITPVLVEELKNNNPDFPNVSSGIYVHEVIPNSPSQRGGIQDGDIIVKVNGRPLITSSDLQEAVMNESPLLLEVRRGNDDLLFNIAPEVVM</sequence>
<dbReference type="SMART" id="SM00121">
    <property type="entry name" value="IB"/>
    <property type="match status" value="1"/>
</dbReference>
<dbReference type="PRINTS" id="PR00834">
    <property type="entry name" value="PROTEASES2C"/>
</dbReference>
<keyword evidence="6" id="KW-0378">Hydrolase</keyword>
<dbReference type="CDD" id="cd06785">
    <property type="entry name" value="cpPDZ_HtrA-like"/>
    <property type="match status" value="1"/>
</dbReference>
<feature type="signal peptide" evidence="9">
    <location>
        <begin position="1"/>
        <end position="20"/>
    </location>
</feature>
<dbReference type="InterPro" id="IPR041489">
    <property type="entry name" value="PDZ_6"/>
</dbReference>